<reference evidence="2 3" key="1">
    <citation type="journal article" date="2015" name="Microbiome">
        <title>Genomic resolution of linkages in carbon, nitrogen, and sulfur cycling among widespread estuary sediment bacteria.</title>
        <authorList>
            <person name="Baker B.J."/>
            <person name="Lazar C.S."/>
            <person name="Teske A.P."/>
            <person name="Dick G.J."/>
        </authorList>
    </citation>
    <scope>NUCLEOTIDE SEQUENCE [LARGE SCALE GENOMIC DNA]</scope>
    <source>
        <strain evidence="2">SM1_77</strain>
    </source>
</reference>
<dbReference type="Gene3D" id="3.40.50.150">
    <property type="entry name" value="Vaccinia Virus protein VP39"/>
    <property type="match status" value="1"/>
</dbReference>
<feature type="domain" description="Methyltransferase type 11" evidence="1">
    <location>
        <begin position="61"/>
        <end position="165"/>
    </location>
</feature>
<dbReference type="InterPro" id="IPR029063">
    <property type="entry name" value="SAM-dependent_MTases_sf"/>
</dbReference>
<evidence type="ECO:0000313" key="2">
    <source>
        <dbReference type="EMBL" id="KPL14686.1"/>
    </source>
</evidence>
<accession>A0A0S8K1F7</accession>
<name>A0A0S8K1F7_UNCW3</name>
<protein>
    <recommendedName>
        <fullName evidence="1">Methyltransferase type 11 domain-containing protein</fullName>
    </recommendedName>
</protein>
<dbReference type="Proteomes" id="UP000050975">
    <property type="component" value="Unassembled WGS sequence"/>
</dbReference>
<gene>
    <name evidence="2" type="ORF">AMJ74_02905</name>
</gene>
<sequence length="264" mass="29847">MATIDPGHEQAIINREEDLREWFTHGKDELMREVDGIDMGWGGSQRWATSNMSDMVSGRHLDFACGYGTFLAQIGWRFPRASLFGLNIDYRGPHACIRRLLDKAGVRVALVQADACAMPFPVGCFSSISCFLGLQDMKIGFGEESLRTAVSEAVRVLKPGGYLILLDEFAFDFLLTLVENECVEVVLQDEYVPDIKWRRPVAEAAIKVYSECWTAQSRAKDVAKRDSVHRETYQRMKADMEQQLGNKGFYVPHGTVRMVVVRKI</sequence>
<dbReference type="GO" id="GO:0008757">
    <property type="term" value="F:S-adenosylmethionine-dependent methyltransferase activity"/>
    <property type="evidence" value="ECO:0007669"/>
    <property type="project" value="InterPro"/>
</dbReference>
<dbReference type="Pfam" id="PF08241">
    <property type="entry name" value="Methyltransf_11"/>
    <property type="match status" value="1"/>
</dbReference>
<proteinExistence type="predicted"/>
<dbReference type="InterPro" id="IPR013216">
    <property type="entry name" value="Methyltransf_11"/>
</dbReference>
<evidence type="ECO:0000313" key="3">
    <source>
        <dbReference type="Proteomes" id="UP000050975"/>
    </source>
</evidence>
<dbReference type="SUPFAM" id="SSF53335">
    <property type="entry name" value="S-adenosyl-L-methionine-dependent methyltransferases"/>
    <property type="match status" value="1"/>
</dbReference>
<comment type="caution">
    <text evidence="2">The sequence shown here is derived from an EMBL/GenBank/DDBJ whole genome shotgun (WGS) entry which is preliminary data.</text>
</comment>
<dbReference type="CDD" id="cd02440">
    <property type="entry name" value="AdoMet_MTases"/>
    <property type="match status" value="1"/>
</dbReference>
<evidence type="ECO:0000259" key="1">
    <source>
        <dbReference type="Pfam" id="PF08241"/>
    </source>
</evidence>
<dbReference type="AlphaFoldDB" id="A0A0S8K1F7"/>
<dbReference type="EMBL" id="LJVE01000039">
    <property type="protein sequence ID" value="KPL14686.1"/>
    <property type="molecule type" value="Genomic_DNA"/>
</dbReference>
<organism evidence="2 3">
    <name type="scientific">candidate division WOR_3 bacterium SM1_77</name>
    <dbReference type="NCBI Taxonomy" id="1703778"/>
    <lineage>
        <taxon>Bacteria</taxon>
        <taxon>Bacteria division WOR-3</taxon>
    </lineage>
</organism>